<comment type="caution">
    <text evidence="2">The sequence shown here is derived from an EMBL/GenBank/DDBJ whole genome shotgun (WGS) entry which is preliminary data.</text>
</comment>
<dbReference type="AlphaFoldDB" id="K2NDP2"/>
<accession>K2NDP2</accession>
<feature type="region of interest" description="Disordered" evidence="1">
    <location>
        <begin position="1"/>
        <end position="246"/>
    </location>
</feature>
<sequence length="246" mass="27636">MVCGVCSKSGEGNGSNKSDTTVVSKADRSLHQRNTRQPNEKINMESRRPRRKQQRGKSLRSPKHTHTHTHTERERETQRVRERATNLSQTPRPLAPQNPVATLRHSPPATMRTKTGRRRVRARHPTLQHTSRPIVGDVSSRGTHDQHGPQACGHSTQKRRSKVKRETAAKNARKHGGDNQQAGERTTKALPLASATAPVPTHMRTVTTLPDRAREEVGPPHKKRTQRQQSPPTSFPQIRNKHTASH</sequence>
<feature type="non-terminal residue" evidence="2">
    <location>
        <position position="246"/>
    </location>
</feature>
<keyword evidence="3" id="KW-1185">Reference proteome</keyword>
<feature type="compositionally biased region" description="Basic residues" evidence="1">
    <location>
        <begin position="114"/>
        <end position="126"/>
    </location>
</feature>
<evidence type="ECO:0000313" key="3">
    <source>
        <dbReference type="Proteomes" id="UP000007350"/>
    </source>
</evidence>
<organism evidence="2 3">
    <name type="scientific">Trypanosoma cruzi marinkellei</name>
    <dbReference type="NCBI Taxonomy" id="85056"/>
    <lineage>
        <taxon>Eukaryota</taxon>
        <taxon>Discoba</taxon>
        <taxon>Euglenozoa</taxon>
        <taxon>Kinetoplastea</taxon>
        <taxon>Metakinetoplastina</taxon>
        <taxon>Trypanosomatida</taxon>
        <taxon>Trypanosomatidae</taxon>
        <taxon>Trypanosoma</taxon>
        <taxon>Schizotrypanum</taxon>
    </lineage>
</organism>
<feature type="compositionally biased region" description="Basic residues" evidence="1">
    <location>
        <begin position="48"/>
        <end position="68"/>
    </location>
</feature>
<reference evidence="2 3" key="1">
    <citation type="journal article" date="2012" name="BMC Genomics">
        <title>Comparative genomic analysis of human infective Trypanosoma cruzi lineages with the bat-restricted subspecies T. cruzi marinkellei.</title>
        <authorList>
            <person name="Franzen O."/>
            <person name="Talavera-Lopez C."/>
            <person name="Ochaya S."/>
            <person name="Butler C.E."/>
            <person name="Messenger L.A."/>
            <person name="Lewis M.D."/>
            <person name="Llewellyn M.S."/>
            <person name="Marinkelle C.J."/>
            <person name="Tyler K.M."/>
            <person name="Miles M.A."/>
            <person name="Andersson B."/>
        </authorList>
    </citation>
    <scope>NUCLEOTIDE SEQUENCE [LARGE SCALE GENOMIC DNA]</scope>
    <source>
        <strain evidence="2 3">B7</strain>
    </source>
</reference>
<gene>
    <name evidence="2" type="ORF">MOQ_009187</name>
</gene>
<evidence type="ECO:0000256" key="1">
    <source>
        <dbReference type="SAM" id="MobiDB-lite"/>
    </source>
</evidence>
<dbReference type="Proteomes" id="UP000007350">
    <property type="component" value="Unassembled WGS sequence"/>
</dbReference>
<feature type="compositionally biased region" description="Low complexity" evidence="1">
    <location>
        <begin position="7"/>
        <end position="18"/>
    </location>
</feature>
<feature type="compositionally biased region" description="Basic and acidic residues" evidence="1">
    <location>
        <begin position="69"/>
        <end position="84"/>
    </location>
</feature>
<protein>
    <submittedName>
        <fullName evidence="2">Uncharacterized protein</fullName>
    </submittedName>
</protein>
<name>K2NDP2_TRYCR</name>
<proteinExistence type="predicted"/>
<feature type="compositionally biased region" description="Basic and acidic residues" evidence="1">
    <location>
        <begin position="38"/>
        <end position="47"/>
    </location>
</feature>
<evidence type="ECO:0000313" key="2">
    <source>
        <dbReference type="EMBL" id="EKF27097.1"/>
    </source>
</evidence>
<dbReference type="EMBL" id="AHKC01019111">
    <property type="protein sequence ID" value="EKF27097.1"/>
    <property type="molecule type" value="Genomic_DNA"/>
</dbReference>
<feature type="compositionally biased region" description="Polar residues" evidence="1">
    <location>
        <begin position="227"/>
        <end position="237"/>
    </location>
</feature>